<evidence type="ECO:0000313" key="1">
    <source>
        <dbReference type="EMBL" id="CAG6600092.1"/>
    </source>
</evidence>
<protein>
    <submittedName>
        <fullName evidence="1">(northern house mosquito) hypothetical protein</fullName>
    </submittedName>
</protein>
<proteinExistence type="predicted"/>
<reference evidence="1" key="1">
    <citation type="submission" date="2021-05" db="EMBL/GenBank/DDBJ databases">
        <authorList>
            <person name="Alioto T."/>
            <person name="Alioto T."/>
            <person name="Gomez Garrido J."/>
        </authorList>
    </citation>
    <scope>NUCLEOTIDE SEQUENCE</scope>
</reference>
<dbReference type="EMBL" id="HBUE01237740">
    <property type="protein sequence ID" value="CAG6547889.1"/>
    <property type="molecule type" value="Transcribed_RNA"/>
</dbReference>
<sequence length="124" mass="13990">MSINRITPSGNRQSQINTILYERRLLPLLDWTTSPSKDRIVLVVIDVIVDHPRSLEAVQVRLITVRLKTVTLLLLLDAGQIISSGFLITTLDGAFGGRQLRWGRFCLDNVRRVMVPVTVARGRK</sequence>
<accession>A0A8D8L636</accession>
<dbReference type="EMBL" id="HBUE01344672">
    <property type="protein sequence ID" value="CAG6600092.1"/>
    <property type="molecule type" value="Transcribed_RNA"/>
</dbReference>
<organism evidence="1">
    <name type="scientific">Culex pipiens</name>
    <name type="common">House mosquito</name>
    <dbReference type="NCBI Taxonomy" id="7175"/>
    <lineage>
        <taxon>Eukaryota</taxon>
        <taxon>Metazoa</taxon>
        <taxon>Ecdysozoa</taxon>
        <taxon>Arthropoda</taxon>
        <taxon>Hexapoda</taxon>
        <taxon>Insecta</taxon>
        <taxon>Pterygota</taxon>
        <taxon>Neoptera</taxon>
        <taxon>Endopterygota</taxon>
        <taxon>Diptera</taxon>
        <taxon>Nematocera</taxon>
        <taxon>Culicoidea</taxon>
        <taxon>Culicidae</taxon>
        <taxon>Culicinae</taxon>
        <taxon>Culicini</taxon>
        <taxon>Culex</taxon>
        <taxon>Culex</taxon>
    </lineage>
</organism>
<dbReference type="AlphaFoldDB" id="A0A8D8L636"/>
<name>A0A8D8L636_CULPI</name>